<feature type="transmembrane region" description="Helical" evidence="1">
    <location>
        <begin position="317"/>
        <end position="337"/>
    </location>
</feature>
<reference evidence="3 4" key="1">
    <citation type="submission" date="2018-11" db="EMBL/GenBank/DDBJ databases">
        <title>Complete genome sequence of Nocardioides baekrokdamisoli strain KCTC 39748.</title>
        <authorList>
            <person name="Kang S.W."/>
            <person name="Lee K.C."/>
            <person name="Kim K.K."/>
            <person name="Kim J.S."/>
            <person name="Kim D.S."/>
            <person name="Ko S.H."/>
            <person name="Yang S.H."/>
            <person name="Shin Y.K."/>
            <person name="Lee J.S."/>
        </authorList>
    </citation>
    <scope>NUCLEOTIDE SEQUENCE [LARGE SCALE GENOMIC DNA]</scope>
    <source>
        <strain evidence="3 4">KCTC 39748</strain>
    </source>
</reference>
<dbReference type="InterPro" id="IPR001932">
    <property type="entry name" value="PPM-type_phosphatase-like_dom"/>
</dbReference>
<feature type="domain" description="PPM-type phosphatase" evidence="2">
    <location>
        <begin position="4"/>
        <end position="238"/>
    </location>
</feature>
<dbReference type="CDD" id="cd00143">
    <property type="entry name" value="PP2Cc"/>
    <property type="match status" value="1"/>
</dbReference>
<protein>
    <submittedName>
        <fullName evidence="3">Protein phosphatase</fullName>
    </submittedName>
</protein>
<dbReference type="InterPro" id="IPR036457">
    <property type="entry name" value="PPM-type-like_dom_sf"/>
</dbReference>
<evidence type="ECO:0000313" key="4">
    <source>
        <dbReference type="Proteomes" id="UP000271573"/>
    </source>
</evidence>
<sequence>MKLAFAALSDVGRIRKDNQDSGYAGPWLIAICDGVGGAARGDIASATAIGQIKRLDIRPPEGTSEDDLMSLVANALHRAHDRIGELVEVDPNLNGTSTTATIGLFDGSRFAIGHVGDSRAYLLRGGLLHQLSKDHTFVQSLVDDGRITEEEARVHPHKNLILNALDGVRDLDPDLSVMDLEIGDRLLFCSDGVNGFLTDPRIADILGTSTPSYATVELLRASLEAGSTDNVTCLVADVVEDDAPAPTMPMTVGAAAEMRRKPSLTSKFRGHRMGDTGELEPIDSEIPEGAVDSDPAEREQARYALLAPTRQTWVRRVLALLLIVGLFWTAVAGAYSWTQTRYFVKGGGDGYVTIYRGINANVLGLQLYDAYETSTLKVSDLSSTGQATVDKGVDKGSLTNAETWVHQLASQFGAAQ</sequence>
<proteinExistence type="predicted"/>
<dbReference type="PROSITE" id="PS51746">
    <property type="entry name" value="PPM_2"/>
    <property type="match status" value="1"/>
</dbReference>
<dbReference type="InterPro" id="IPR015655">
    <property type="entry name" value="PP2C"/>
</dbReference>
<name>A0A3G9IUM7_9ACTN</name>
<dbReference type="KEGG" id="nbe:Back2_16380"/>
<dbReference type="SMART" id="SM00331">
    <property type="entry name" value="PP2C_SIG"/>
    <property type="match status" value="1"/>
</dbReference>
<accession>A0A3G9IUM7</accession>
<keyword evidence="1" id="KW-1133">Transmembrane helix</keyword>
<dbReference type="Gene3D" id="3.60.40.10">
    <property type="entry name" value="PPM-type phosphatase domain"/>
    <property type="match status" value="1"/>
</dbReference>
<evidence type="ECO:0000259" key="2">
    <source>
        <dbReference type="PROSITE" id="PS51746"/>
    </source>
</evidence>
<gene>
    <name evidence="3" type="ORF">Back2_16380</name>
</gene>
<dbReference type="OrthoDB" id="9801841at2"/>
<dbReference type="SMART" id="SM00332">
    <property type="entry name" value="PP2Cc"/>
    <property type="match status" value="1"/>
</dbReference>
<dbReference type="SUPFAM" id="SSF81606">
    <property type="entry name" value="PP2C-like"/>
    <property type="match status" value="1"/>
</dbReference>
<keyword evidence="1" id="KW-0472">Membrane</keyword>
<dbReference type="Proteomes" id="UP000271573">
    <property type="component" value="Chromosome"/>
</dbReference>
<organism evidence="3 4">
    <name type="scientific">Nocardioides baekrokdamisoli</name>
    <dbReference type="NCBI Taxonomy" id="1804624"/>
    <lineage>
        <taxon>Bacteria</taxon>
        <taxon>Bacillati</taxon>
        <taxon>Actinomycetota</taxon>
        <taxon>Actinomycetes</taxon>
        <taxon>Propionibacteriales</taxon>
        <taxon>Nocardioidaceae</taxon>
        <taxon>Nocardioides</taxon>
    </lineage>
</organism>
<evidence type="ECO:0000313" key="3">
    <source>
        <dbReference type="EMBL" id="BBH17351.1"/>
    </source>
</evidence>
<evidence type="ECO:0000256" key="1">
    <source>
        <dbReference type="SAM" id="Phobius"/>
    </source>
</evidence>
<dbReference type="EMBL" id="AP019307">
    <property type="protein sequence ID" value="BBH17351.1"/>
    <property type="molecule type" value="Genomic_DNA"/>
</dbReference>
<dbReference type="AlphaFoldDB" id="A0A3G9IUM7"/>
<dbReference type="RefSeq" id="WP_125568442.1">
    <property type="nucleotide sequence ID" value="NZ_AP019307.1"/>
</dbReference>
<keyword evidence="4" id="KW-1185">Reference proteome</keyword>
<dbReference type="GO" id="GO:0004722">
    <property type="term" value="F:protein serine/threonine phosphatase activity"/>
    <property type="evidence" value="ECO:0007669"/>
    <property type="project" value="InterPro"/>
</dbReference>
<dbReference type="Pfam" id="PF13672">
    <property type="entry name" value="PP2C_2"/>
    <property type="match status" value="1"/>
</dbReference>
<dbReference type="PANTHER" id="PTHR47992">
    <property type="entry name" value="PROTEIN PHOSPHATASE"/>
    <property type="match status" value="1"/>
</dbReference>
<keyword evidence="1" id="KW-0812">Transmembrane</keyword>